<evidence type="ECO:0000256" key="12">
    <source>
        <dbReference type="PROSITE-ProRule" id="PRU00169"/>
    </source>
</evidence>
<dbReference type="InterPro" id="IPR005467">
    <property type="entry name" value="His_kinase_dom"/>
</dbReference>
<dbReference type="InterPro" id="IPR003594">
    <property type="entry name" value="HATPase_dom"/>
</dbReference>
<dbReference type="Pfam" id="PF00512">
    <property type="entry name" value="HisKA"/>
    <property type="match status" value="1"/>
</dbReference>
<keyword evidence="4" id="KW-1003">Cell membrane</keyword>
<keyword evidence="5 12" id="KW-0597">Phosphoprotein</keyword>
<dbReference type="EC" id="2.7.13.3" evidence="3"/>
<dbReference type="GO" id="GO:0005524">
    <property type="term" value="F:ATP binding"/>
    <property type="evidence" value="ECO:0007669"/>
    <property type="project" value="UniProtKB-KW"/>
</dbReference>
<keyword evidence="7" id="KW-0547">Nucleotide-binding</keyword>
<dbReference type="GO" id="GO:0000155">
    <property type="term" value="F:phosphorelay sensor kinase activity"/>
    <property type="evidence" value="ECO:0007669"/>
    <property type="project" value="InterPro"/>
</dbReference>
<dbReference type="PROSITE" id="PS50109">
    <property type="entry name" value="HIS_KIN"/>
    <property type="match status" value="1"/>
</dbReference>
<protein>
    <recommendedName>
        <fullName evidence="3">histidine kinase</fullName>
        <ecNumber evidence="3">2.7.13.3</ecNumber>
    </recommendedName>
</protein>
<dbReference type="InterPro" id="IPR013656">
    <property type="entry name" value="PAS_4"/>
</dbReference>
<sequence length="896" mass="95989">MPDLPAASAPANQPEELARDWQALRAIARVPEENPNPILRLSLAGERRYANAAALRLQSQLPEAAYAALFAELQAATASTLAAGVRQRVEVEVAAATKWFQVDVVPLAEEGYVNLYLLDVTALHQAQAELVAQRAFYETILHSLPAEVAVVGADRRYQYLNPATLADPALRQAALGRTVAELGADLGRPAEVMARRLARFEQAATGQDVAWTETVDKPAGRRQYLRRLHPVPSPDGAAPWFIAYGLDVTEQEQTQQALVRNEKQYRDLMHYAQAFICTYDLAGTVITVNPALANLLGQAMDELVGRPVAAFLLPEDQASFGRYLAHIAGAGEAEGVLRVQPRGRTDVRHLLYHNFVVREPGQAPYIISHSHDITARVEAEQALRLARDEAEATATARQNFLANMSHEIRTPMNGVLGMADQLATTRLDARQQRLIGLMQRSGQHLLAVLNDVLDMAKISAGKLEMEQVAFNLCDSMGAAVQPLAAQAAAKGLAFTGVPLRTSCPYPWVIGDAHRLNQILINLVSNAVKFTEQGTIDVVGELVDETADELTVRFRVSDTGPGIPAAQQARIFESFTQAQAGTARQFGGTGLGLSISRALVAQLGGTLTLASEEGRGSTFAFTVTLPRAAAPAPAAAAPAAYDTGRLAGVRVLVIEDNDVNRTLVEMMAEPWGVQLDQAATGPAGLARLAAHRYDVVLMDVQMPGLSGVDVTQRLRQMGDPARAATPVIAFTANVFREDIEGYLAAGMNAYLPKPIGQEALYRKLVEVLDAGPTPLYDLSLLKRQAQGRSAFVVQILRSVLANMPRSLAQLRAAAAAGQWLEAAEVAHHIRPNLLALGVAAVAPSLDVLARAHRSATSPAPSPKVLAGAVGNLSTVVERVLAALPAELEALLATMPPA</sequence>
<evidence type="ECO:0000256" key="7">
    <source>
        <dbReference type="ARBA" id="ARBA00022741"/>
    </source>
</evidence>
<evidence type="ECO:0000256" key="5">
    <source>
        <dbReference type="ARBA" id="ARBA00022553"/>
    </source>
</evidence>
<dbReference type="Gene3D" id="3.30.450.20">
    <property type="entry name" value="PAS domain"/>
    <property type="match status" value="2"/>
</dbReference>
<accession>A0A9X2AH12</accession>
<dbReference type="InterPro" id="IPR036641">
    <property type="entry name" value="HPT_dom_sf"/>
</dbReference>
<feature type="domain" description="Histidine kinase" evidence="13">
    <location>
        <begin position="403"/>
        <end position="626"/>
    </location>
</feature>
<organism evidence="16 17">
    <name type="scientific">Hymenobacter cyanobacteriorum</name>
    <dbReference type="NCBI Taxonomy" id="2926463"/>
    <lineage>
        <taxon>Bacteria</taxon>
        <taxon>Pseudomonadati</taxon>
        <taxon>Bacteroidota</taxon>
        <taxon>Cytophagia</taxon>
        <taxon>Cytophagales</taxon>
        <taxon>Hymenobacteraceae</taxon>
        <taxon>Hymenobacter</taxon>
    </lineage>
</organism>
<keyword evidence="9" id="KW-1133">Transmembrane helix</keyword>
<evidence type="ECO:0000256" key="10">
    <source>
        <dbReference type="ARBA" id="ARBA00023012"/>
    </source>
</evidence>
<dbReference type="SMART" id="SM00091">
    <property type="entry name" value="PAS"/>
    <property type="match status" value="2"/>
</dbReference>
<reference evidence="16" key="1">
    <citation type="submission" date="2022-03" db="EMBL/GenBank/DDBJ databases">
        <title>Bacterial whole genome sequence for Hymenobacter sp. DH14.</title>
        <authorList>
            <person name="Le V."/>
        </authorList>
    </citation>
    <scope>NUCLEOTIDE SEQUENCE</scope>
    <source>
        <strain evidence="16">DH14</strain>
    </source>
</reference>
<keyword evidence="17" id="KW-1185">Reference proteome</keyword>
<comment type="caution">
    <text evidence="16">The sequence shown here is derived from an EMBL/GenBank/DDBJ whole genome shotgun (WGS) entry which is preliminary data.</text>
</comment>
<feature type="domain" description="Response regulatory" evidence="14">
    <location>
        <begin position="649"/>
        <end position="767"/>
    </location>
</feature>
<dbReference type="Pfam" id="PF08448">
    <property type="entry name" value="PAS_4"/>
    <property type="match status" value="2"/>
</dbReference>
<dbReference type="CDD" id="cd00082">
    <property type="entry name" value="HisKA"/>
    <property type="match status" value="1"/>
</dbReference>
<comment type="subcellular location">
    <subcellularLocation>
        <location evidence="2">Cell membrane</location>
        <topology evidence="2">Multi-pass membrane protein</topology>
    </subcellularLocation>
</comment>
<dbReference type="CDD" id="cd16922">
    <property type="entry name" value="HATPase_EvgS-ArcB-TorS-like"/>
    <property type="match status" value="1"/>
</dbReference>
<dbReference type="SMART" id="SM00448">
    <property type="entry name" value="REC"/>
    <property type="match status" value="1"/>
</dbReference>
<evidence type="ECO:0000256" key="2">
    <source>
        <dbReference type="ARBA" id="ARBA00004651"/>
    </source>
</evidence>
<dbReference type="SUPFAM" id="SSF55874">
    <property type="entry name" value="ATPase domain of HSP90 chaperone/DNA topoisomerase II/histidine kinase"/>
    <property type="match status" value="1"/>
</dbReference>
<dbReference type="Pfam" id="PF00072">
    <property type="entry name" value="Response_reg"/>
    <property type="match status" value="1"/>
</dbReference>
<evidence type="ECO:0000259" key="13">
    <source>
        <dbReference type="PROSITE" id="PS50109"/>
    </source>
</evidence>
<name>A0A9X2AH12_9BACT</name>
<dbReference type="Gene3D" id="3.30.565.10">
    <property type="entry name" value="Histidine kinase-like ATPase, C-terminal domain"/>
    <property type="match status" value="1"/>
</dbReference>
<dbReference type="SUPFAM" id="SSF47384">
    <property type="entry name" value="Homodimeric domain of signal transducing histidine kinase"/>
    <property type="match status" value="1"/>
</dbReference>
<dbReference type="PANTHER" id="PTHR45339">
    <property type="entry name" value="HYBRID SIGNAL TRANSDUCTION HISTIDINE KINASE J"/>
    <property type="match status" value="1"/>
</dbReference>
<dbReference type="Gene3D" id="1.20.120.160">
    <property type="entry name" value="HPT domain"/>
    <property type="match status" value="1"/>
</dbReference>
<dbReference type="SUPFAM" id="SSF55785">
    <property type="entry name" value="PYP-like sensor domain (PAS domain)"/>
    <property type="match status" value="2"/>
</dbReference>
<evidence type="ECO:0000256" key="9">
    <source>
        <dbReference type="ARBA" id="ARBA00022989"/>
    </source>
</evidence>
<dbReference type="PROSITE" id="PS50112">
    <property type="entry name" value="PAS"/>
    <property type="match status" value="1"/>
</dbReference>
<dbReference type="InterPro" id="IPR001789">
    <property type="entry name" value="Sig_transdc_resp-reg_receiver"/>
</dbReference>
<dbReference type="AlphaFoldDB" id="A0A9X2AH12"/>
<feature type="modified residue" description="4-aspartylphosphate" evidence="12">
    <location>
        <position position="698"/>
    </location>
</feature>
<gene>
    <name evidence="16" type="ORF">MON38_05795</name>
</gene>
<dbReference type="InterPro" id="IPR004358">
    <property type="entry name" value="Sig_transdc_His_kin-like_C"/>
</dbReference>
<evidence type="ECO:0000259" key="15">
    <source>
        <dbReference type="PROSITE" id="PS50112"/>
    </source>
</evidence>
<dbReference type="PANTHER" id="PTHR45339:SF1">
    <property type="entry name" value="HYBRID SIGNAL TRANSDUCTION HISTIDINE KINASE J"/>
    <property type="match status" value="1"/>
</dbReference>
<evidence type="ECO:0000256" key="1">
    <source>
        <dbReference type="ARBA" id="ARBA00000085"/>
    </source>
</evidence>
<evidence type="ECO:0000313" key="17">
    <source>
        <dbReference type="Proteomes" id="UP001139193"/>
    </source>
</evidence>
<comment type="catalytic activity">
    <reaction evidence="1">
        <text>ATP + protein L-histidine = ADP + protein N-phospho-L-histidine.</text>
        <dbReference type="EC" id="2.7.13.3"/>
    </reaction>
</comment>
<dbReference type="InterPro" id="IPR035965">
    <property type="entry name" value="PAS-like_dom_sf"/>
</dbReference>
<dbReference type="FunFam" id="3.30.565.10:FF:000010">
    <property type="entry name" value="Sensor histidine kinase RcsC"/>
    <property type="match status" value="1"/>
</dbReference>
<dbReference type="GO" id="GO:0005886">
    <property type="term" value="C:plasma membrane"/>
    <property type="evidence" value="ECO:0007669"/>
    <property type="project" value="UniProtKB-SubCell"/>
</dbReference>
<dbReference type="InterPro" id="IPR000014">
    <property type="entry name" value="PAS"/>
</dbReference>
<dbReference type="InterPro" id="IPR036890">
    <property type="entry name" value="HATPase_C_sf"/>
</dbReference>
<dbReference type="PRINTS" id="PR00344">
    <property type="entry name" value="BCTRLSENSOR"/>
</dbReference>
<dbReference type="SUPFAM" id="SSF52172">
    <property type="entry name" value="CheY-like"/>
    <property type="match status" value="1"/>
</dbReference>
<dbReference type="Gene3D" id="3.40.50.2300">
    <property type="match status" value="1"/>
</dbReference>
<evidence type="ECO:0000256" key="11">
    <source>
        <dbReference type="ARBA" id="ARBA00023136"/>
    </source>
</evidence>
<evidence type="ECO:0000256" key="8">
    <source>
        <dbReference type="ARBA" id="ARBA00022840"/>
    </source>
</evidence>
<dbReference type="NCBIfam" id="TIGR00229">
    <property type="entry name" value="sensory_box"/>
    <property type="match status" value="1"/>
</dbReference>
<feature type="domain" description="PAS" evidence="15">
    <location>
        <begin position="261"/>
        <end position="331"/>
    </location>
</feature>
<proteinExistence type="predicted"/>
<dbReference type="CDD" id="cd00130">
    <property type="entry name" value="PAS"/>
    <property type="match status" value="1"/>
</dbReference>
<evidence type="ECO:0000256" key="6">
    <source>
        <dbReference type="ARBA" id="ARBA00022692"/>
    </source>
</evidence>
<dbReference type="InterPro" id="IPR011006">
    <property type="entry name" value="CheY-like_superfamily"/>
</dbReference>
<keyword evidence="10" id="KW-0902">Two-component regulatory system</keyword>
<dbReference type="Gene3D" id="1.10.287.130">
    <property type="match status" value="1"/>
</dbReference>
<evidence type="ECO:0000259" key="14">
    <source>
        <dbReference type="PROSITE" id="PS50110"/>
    </source>
</evidence>
<keyword evidence="8 16" id="KW-0067">ATP-binding</keyword>
<dbReference type="Pfam" id="PF02518">
    <property type="entry name" value="HATPase_c"/>
    <property type="match status" value="1"/>
</dbReference>
<evidence type="ECO:0000256" key="4">
    <source>
        <dbReference type="ARBA" id="ARBA00022475"/>
    </source>
</evidence>
<dbReference type="EMBL" id="JALBGC010000002">
    <property type="protein sequence ID" value="MCI1186925.1"/>
    <property type="molecule type" value="Genomic_DNA"/>
</dbReference>
<keyword evidence="6" id="KW-0812">Transmembrane</keyword>
<dbReference type="Proteomes" id="UP001139193">
    <property type="component" value="Unassembled WGS sequence"/>
</dbReference>
<dbReference type="SMART" id="SM00388">
    <property type="entry name" value="HisKA"/>
    <property type="match status" value="1"/>
</dbReference>
<dbReference type="InterPro" id="IPR036097">
    <property type="entry name" value="HisK_dim/P_sf"/>
</dbReference>
<keyword evidence="11" id="KW-0472">Membrane</keyword>
<dbReference type="PROSITE" id="PS50110">
    <property type="entry name" value="RESPONSE_REGULATORY"/>
    <property type="match status" value="1"/>
</dbReference>
<dbReference type="SMART" id="SM00387">
    <property type="entry name" value="HATPase_c"/>
    <property type="match status" value="1"/>
</dbReference>
<dbReference type="RefSeq" id="WP_241935208.1">
    <property type="nucleotide sequence ID" value="NZ_JALBGC010000002.1"/>
</dbReference>
<dbReference type="InterPro" id="IPR003661">
    <property type="entry name" value="HisK_dim/P_dom"/>
</dbReference>
<dbReference type="CDD" id="cd17546">
    <property type="entry name" value="REC_hyHK_CKI1_RcsC-like"/>
    <property type="match status" value="1"/>
</dbReference>
<evidence type="ECO:0000256" key="3">
    <source>
        <dbReference type="ARBA" id="ARBA00012438"/>
    </source>
</evidence>
<evidence type="ECO:0000313" key="16">
    <source>
        <dbReference type="EMBL" id="MCI1186925.1"/>
    </source>
</evidence>
<dbReference type="SUPFAM" id="SSF47226">
    <property type="entry name" value="Histidine-containing phosphotransfer domain, HPT domain"/>
    <property type="match status" value="1"/>
</dbReference>